<name>E9GAH2_DAPPU</name>
<gene>
    <name evidence="2" type="ORF">DAPPUDRAFT_48341</name>
</gene>
<dbReference type="InterPro" id="IPR013783">
    <property type="entry name" value="Ig-like_fold"/>
</dbReference>
<dbReference type="KEGG" id="dpx:DAPPUDRAFT_48341"/>
<dbReference type="Pfam" id="PF13927">
    <property type="entry name" value="Ig_3"/>
    <property type="match status" value="1"/>
</dbReference>
<dbReference type="PANTHER" id="PTHR23279">
    <property type="entry name" value="DEFECTIVE PROBOSCIS EXTENSION RESPONSE DPR -RELATED"/>
    <property type="match status" value="1"/>
</dbReference>
<dbReference type="Proteomes" id="UP000000305">
    <property type="component" value="Unassembled WGS sequence"/>
</dbReference>
<organism evidence="2 3">
    <name type="scientific">Daphnia pulex</name>
    <name type="common">Water flea</name>
    <dbReference type="NCBI Taxonomy" id="6669"/>
    <lineage>
        <taxon>Eukaryota</taxon>
        <taxon>Metazoa</taxon>
        <taxon>Ecdysozoa</taxon>
        <taxon>Arthropoda</taxon>
        <taxon>Crustacea</taxon>
        <taxon>Branchiopoda</taxon>
        <taxon>Diplostraca</taxon>
        <taxon>Cladocera</taxon>
        <taxon>Anomopoda</taxon>
        <taxon>Daphniidae</taxon>
        <taxon>Daphnia</taxon>
    </lineage>
</organism>
<accession>E9GAH2</accession>
<dbReference type="FunCoup" id="E9GAH2">
    <property type="interactions" value="42"/>
</dbReference>
<dbReference type="STRING" id="6669.E9GAH2"/>
<dbReference type="PROSITE" id="PS50835">
    <property type="entry name" value="IG_LIKE"/>
    <property type="match status" value="2"/>
</dbReference>
<feature type="domain" description="Ig-like" evidence="1">
    <location>
        <begin position="1"/>
        <end position="69"/>
    </location>
</feature>
<dbReference type="SUPFAM" id="SSF48726">
    <property type="entry name" value="Immunoglobulin"/>
    <property type="match status" value="2"/>
</dbReference>
<dbReference type="InterPro" id="IPR003598">
    <property type="entry name" value="Ig_sub2"/>
</dbReference>
<feature type="non-terminal residue" evidence="2">
    <location>
        <position position="224"/>
    </location>
</feature>
<keyword evidence="3" id="KW-1185">Reference proteome</keyword>
<dbReference type="Gene3D" id="2.60.40.10">
    <property type="entry name" value="Immunoglobulins"/>
    <property type="match status" value="2"/>
</dbReference>
<dbReference type="GO" id="GO:0050808">
    <property type="term" value="P:synapse organization"/>
    <property type="evidence" value="ECO:0000318"/>
    <property type="project" value="GO_Central"/>
</dbReference>
<dbReference type="PhylomeDB" id="E9GAH2"/>
<dbReference type="HOGENOM" id="CLU_046341_6_1_1"/>
<dbReference type="SMART" id="SM00408">
    <property type="entry name" value="IGc2"/>
    <property type="match status" value="1"/>
</dbReference>
<dbReference type="eggNOG" id="KOG3510">
    <property type="taxonomic scope" value="Eukaryota"/>
</dbReference>
<dbReference type="GO" id="GO:0032589">
    <property type="term" value="C:neuron projection membrane"/>
    <property type="evidence" value="ECO:0000318"/>
    <property type="project" value="GO_Central"/>
</dbReference>
<dbReference type="OMA" id="TNDERFT"/>
<dbReference type="InterPro" id="IPR036179">
    <property type="entry name" value="Ig-like_dom_sf"/>
</dbReference>
<dbReference type="InParanoid" id="E9GAH2"/>
<dbReference type="SMART" id="SM00409">
    <property type="entry name" value="IG"/>
    <property type="match status" value="2"/>
</dbReference>
<protein>
    <recommendedName>
        <fullName evidence="1">Ig-like domain-containing protein</fullName>
    </recommendedName>
</protein>
<reference evidence="2 3" key="1">
    <citation type="journal article" date="2011" name="Science">
        <title>The ecoresponsive genome of Daphnia pulex.</title>
        <authorList>
            <person name="Colbourne J.K."/>
            <person name="Pfrender M.E."/>
            <person name="Gilbert D."/>
            <person name="Thomas W.K."/>
            <person name="Tucker A."/>
            <person name="Oakley T.H."/>
            <person name="Tokishita S."/>
            <person name="Aerts A."/>
            <person name="Arnold G.J."/>
            <person name="Basu M.K."/>
            <person name="Bauer D.J."/>
            <person name="Caceres C.E."/>
            <person name="Carmel L."/>
            <person name="Casola C."/>
            <person name="Choi J.H."/>
            <person name="Detter J.C."/>
            <person name="Dong Q."/>
            <person name="Dusheyko S."/>
            <person name="Eads B.D."/>
            <person name="Frohlich T."/>
            <person name="Geiler-Samerotte K.A."/>
            <person name="Gerlach D."/>
            <person name="Hatcher P."/>
            <person name="Jogdeo S."/>
            <person name="Krijgsveld J."/>
            <person name="Kriventseva E.V."/>
            <person name="Kultz D."/>
            <person name="Laforsch C."/>
            <person name="Lindquist E."/>
            <person name="Lopez J."/>
            <person name="Manak J.R."/>
            <person name="Muller J."/>
            <person name="Pangilinan J."/>
            <person name="Patwardhan R.P."/>
            <person name="Pitluck S."/>
            <person name="Pritham E.J."/>
            <person name="Rechtsteiner A."/>
            <person name="Rho M."/>
            <person name="Rogozin I.B."/>
            <person name="Sakarya O."/>
            <person name="Salamov A."/>
            <person name="Schaack S."/>
            <person name="Shapiro H."/>
            <person name="Shiga Y."/>
            <person name="Skalitzky C."/>
            <person name="Smith Z."/>
            <person name="Souvorov A."/>
            <person name="Sung W."/>
            <person name="Tang Z."/>
            <person name="Tsuchiya D."/>
            <person name="Tu H."/>
            <person name="Vos H."/>
            <person name="Wang M."/>
            <person name="Wolf Y.I."/>
            <person name="Yamagata H."/>
            <person name="Yamada T."/>
            <person name="Ye Y."/>
            <person name="Shaw J.R."/>
            <person name="Andrews J."/>
            <person name="Crease T.J."/>
            <person name="Tang H."/>
            <person name="Lucas S.M."/>
            <person name="Robertson H.M."/>
            <person name="Bork P."/>
            <person name="Koonin E.V."/>
            <person name="Zdobnov E.M."/>
            <person name="Grigoriev I.V."/>
            <person name="Lynch M."/>
            <person name="Boore J.L."/>
        </authorList>
    </citation>
    <scope>NUCLEOTIDE SEQUENCE [LARGE SCALE GENOMIC DNA]</scope>
</reference>
<evidence type="ECO:0000259" key="1">
    <source>
        <dbReference type="PROSITE" id="PS50835"/>
    </source>
</evidence>
<feature type="domain" description="Ig-like" evidence="1">
    <location>
        <begin position="73"/>
        <end position="169"/>
    </location>
</feature>
<dbReference type="AlphaFoldDB" id="E9GAH2"/>
<dbReference type="CDD" id="cd00096">
    <property type="entry name" value="Ig"/>
    <property type="match status" value="1"/>
</dbReference>
<proteinExistence type="predicted"/>
<dbReference type="InterPro" id="IPR003599">
    <property type="entry name" value="Ig_sub"/>
</dbReference>
<dbReference type="EMBL" id="GL732537">
    <property type="protein sequence ID" value="EFX83526.1"/>
    <property type="molecule type" value="Genomic_DNA"/>
</dbReference>
<dbReference type="InterPro" id="IPR007110">
    <property type="entry name" value="Ig-like_dom"/>
</dbReference>
<dbReference type="PANTHER" id="PTHR23279:SF45">
    <property type="entry name" value="DEFECTIVE PROBOSCIS EXTENSION RESPONSE 12, ISOFORM C"/>
    <property type="match status" value="1"/>
</dbReference>
<dbReference type="OrthoDB" id="10031887at2759"/>
<evidence type="ECO:0000313" key="2">
    <source>
        <dbReference type="EMBL" id="EFX83526.1"/>
    </source>
</evidence>
<sequence length="224" mass="25330">VSWVRLPDWRIVASGRNIYNKDERFRVLHVEGTDEWTLQIKYAALVDQGLYECQVSTETGIMIYYYNVSVIVPDTSIVGGSEYHVDMGSAIQLTCIIRNIPQEPQFVFWYHNDRMINYDSIADSGSSTAAADRSVTSQLTIRHVTDLDSGNYTCAPSNAEPASTMVYVSEGNINKIYDNITSCLFHHFLFRPLVGGKRRCVSFLIWGLCVCTWAYNCQTRPGLA</sequence>
<dbReference type="InterPro" id="IPR037448">
    <property type="entry name" value="Zig-8"/>
</dbReference>
<evidence type="ECO:0000313" key="3">
    <source>
        <dbReference type="Proteomes" id="UP000000305"/>
    </source>
</evidence>